<organism evidence="2 3">
    <name type="scientific">Daphnia magna</name>
    <dbReference type="NCBI Taxonomy" id="35525"/>
    <lineage>
        <taxon>Eukaryota</taxon>
        <taxon>Metazoa</taxon>
        <taxon>Ecdysozoa</taxon>
        <taxon>Arthropoda</taxon>
        <taxon>Crustacea</taxon>
        <taxon>Branchiopoda</taxon>
        <taxon>Diplostraca</taxon>
        <taxon>Cladocera</taxon>
        <taxon>Anomopoda</taxon>
        <taxon>Daphniidae</taxon>
        <taxon>Daphnia</taxon>
    </lineage>
</organism>
<reference evidence="2 3" key="1">
    <citation type="journal article" date="2023" name="Nucleic Acids Res.">
        <title>The hologenome of Daphnia magna reveals possible DNA methylation and microbiome-mediated evolution of the host genome.</title>
        <authorList>
            <person name="Chaturvedi A."/>
            <person name="Li X."/>
            <person name="Dhandapani V."/>
            <person name="Marshall H."/>
            <person name="Kissane S."/>
            <person name="Cuenca-Cambronero M."/>
            <person name="Asole G."/>
            <person name="Calvet F."/>
            <person name="Ruiz-Romero M."/>
            <person name="Marangio P."/>
            <person name="Guigo R."/>
            <person name="Rago D."/>
            <person name="Mirbahai L."/>
            <person name="Eastwood N."/>
            <person name="Colbourne J.K."/>
            <person name="Zhou J."/>
            <person name="Mallon E."/>
            <person name="Orsini L."/>
        </authorList>
    </citation>
    <scope>NUCLEOTIDE SEQUENCE [LARGE SCALE GENOMIC DNA]</scope>
    <source>
        <strain evidence="2">LRV0_1</strain>
    </source>
</reference>
<evidence type="ECO:0000313" key="3">
    <source>
        <dbReference type="Proteomes" id="UP001234178"/>
    </source>
</evidence>
<feature type="region of interest" description="Disordered" evidence="1">
    <location>
        <begin position="71"/>
        <end position="91"/>
    </location>
</feature>
<evidence type="ECO:0000313" key="2">
    <source>
        <dbReference type="EMBL" id="KAK4006136.1"/>
    </source>
</evidence>
<protein>
    <submittedName>
        <fullName evidence="2">Uncharacterized protein</fullName>
    </submittedName>
</protein>
<dbReference type="EMBL" id="JAOYFB010000002">
    <property type="protein sequence ID" value="KAK4006136.1"/>
    <property type="molecule type" value="Genomic_DNA"/>
</dbReference>
<dbReference type="Proteomes" id="UP001234178">
    <property type="component" value="Unassembled WGS sequence"/>
</dbReference>
<gene>
    <name evidence="2" type="ORF">OUZ56_011291</name>
</gene>
<proteinExistence type="predicted"/>
<accession>A0ABQ9YZQ8</accession>
<evidence type="ECO:0000256" key="1">
    <source>
        <dbReference type="SAM" id="MobiDB-lite"/>
    </source>
</evidence>
<feature type="compositionally biased region" description="Low complexity" evidence="1">
    <location>
        <begin position="1"/>
        <end position="18"/>
    </location>
</feature>
<keyword evidence="3" id="KW-1185">Reference proteome</keyword>
<name>A0ABQ9YZQ8_9CRUS</name>
<feature type="region of interest" description="Disordered" evidence="1">
    <location>
        <begin position="1"/>
        <end position="21"/>
    </location>
</feature>
<comment type="caution">
    <text evidence="2">The sequence shown here is derived from an EMBL/GenBank/DDBJ whole genome shotgun (WGS) entry which is preliminary data.</text>
</comment>
<sequence>MSDSSECELHASSSSNSELIDQLVDPSAEQDELEDILTAAETCTVNENLRIQNSRQTKALKQVEVVKMNFKNSGNKRAHPRKSTNKNNRTKNHRIEHVVQRLNFWTADFDGHISSCFQPVPTTKCGPPVHEHLGNFPRTF</sequence>
<feature type="compositionally biased region" description="Basic residues" evidence="1">
    <location>
        <begin position="74"/>
        <end position="91"/>
    </location>
</feature>